<evidence type="ECO:0008006" key="4">
    <source>
        <dbReference type="Google" id="ProtNLM"/>
    </source>
</evidence>
<evidence type="ECO:0000313" key="3">
    <source>
        <dbReference type="Proteomes" id="UP000762676"/>
    </source>
</evidence>
<comment type="caution">
    <text evidence="2">The sequence shown here is derived from an EMBL/GenBank/DDBJ whole genome shotgun (WGS) entry which is preliminary data.</text>
</comment>
<organism evidence="2 3">
    <name type="scientific">Elysia marginata</name>
    <dbReference type="NCBI Taxonomy" id="1093978"/>
    <lineage>
        <taxon>Eukaryota</taxon>
        <taxon>Metazoa</taxon>
        <taxon>Spiralia</taxon>
        <taxon>Lophotrochozoa</taxon>
        <taxon>Mollusca</taxon>
        <taxon>Gastropoda</taxon>
        <taxon>Heterobranchia</taxon>
        <taxon>Euthyneura</taxon>
        <taxon>Panpulmonata</taxon>
        <taxon>Sacoglossa</taxon>
        <taxon>Placobranchoidea</taxon>
        <taxon>Plakobranchidae</taxon>
        <taxon>Elysia</taxon>
    </lineage>
</organism>
<accession>A0AAV4F756</accession>
<name>A0AAV4F756_9GAST</name>
<keyword evidence="1" id="KW-0472">Membrane</keyword>
<dbReference type="AlphaFoldDB" id="A0AAV4F756"/>
<evidence type="ECO:0000256" key="1">
    <source>
        <dbReference type="SAM" id="Phobius"/>
    </source>
</evidence>
<dbReference type="EMBL" id="BMAT01011258">
    <property type="protein sequence ID" value="GFR69032.1"/>
    <property type="molecule type" value="Genomic_DNA"/>
</dbReference>
<reference evidence="2 3" key="1">
    <citation type="journal article" date="2021" name="Elife">
        <title>Chloroplast acquisition without the gene transfer in kleptoplastic sea slugs, Plakobranchus ocellatus.</title>
        <authorList>
            <person name="Maeda T."/>
            <person name="Takahashi S."/>
            <person name="Yoshida T."/>
            <person name="Shimamura S."/>
            <person name="Takaki Y."/>
            <person name="Nagai Y."/>
            <person name="Toyoda A."/>
            <person name="Suzuki Y."/>
            <person name="Arimoto A."/>
            <person name="Ishii H."/>
            <person name="Satoh N."/>
            <person name="Nishiyama T."/>
            <person name="Hasebe M."/>
            <person name="Maruyama T."/>
            <person name="Minagawa J."/>
            <person name="Obokata J."/>
            <person name="Shigenobu S."/>
        </authorList>
    </citation>
    <scope>NUCLEOTIDE SEQUENCE [LARGE SCALE GENOMIC DNA]</scope>
</reference>
<protein>
    <recommendedName>
        <fullName evidence="4">FZ domain-containing protein</fullName>
    </recommendedName>
</protein>
<dbReference type="Proteomes" id="UP000762676">
    <property type="component" value="Unassembled WGS sequence"/>
</dbReference>
<feature type="transmembrane region" description="Helical" evidence="1">
    <location>
        <begin position="131"/>
        <end position="152"/>
    </location>
</feature>
<sequence length="153" mass="17029">MKALGVYIINNNNNNNRIQQIRVYEEFFNCTTTTLMKASPRQFAIYAANVDTDVASFRDIPFFCDAEDPCMTLFQTCNASAYSPLIKPCELMDVYTSCLSSSLISCSEESYTRLADTVLTLKGDLHNTYNYAHSSGCVALLVPLLGMLSFLLA</sequence>
<proteinExistence type="predicted"/>
<gene>
    <name evidence="2" type="ORF">ElyMa_005619800</name>
</gene>
<evidence type="ECO:0000313" key="2">
    <source>
        <dbReference type="EMBL" id="GFR69032.1"/>
    </source>
</evidence>
<keyword evidence="3" id="KW-1185">Reference proteome</keyword>
<keyword evidence="1" id="KW-0812">Transmembrane</keyword>
<keyword evidence="1" id="KW-1133">Transmembrane helix</keyword>